<sequence length="63" mass="6973">MNIKKLEAVLAEMRKAHSADNQQLREWEGRIAEAIADDLMEQINAAFAVAPALATEPGGHDWE</sequence>
<reference evidence="1 2" key="1">
    <citation type="submission" date="2021-03" db="EMBL/GenBank/DDBJ databases">
        <title>Complete Genome Sequences of Two Lysobacter Strains Isolated from Sea Water (Lysobacter caseinilyticus) and Soil (Lysobacter helvus) in South Korea.</title>
        <authorList>
            <person name="Watanabe Y."/>
            <person name="Arakawa K."/>
        </authorList>
    </citation>
    <scope>NUCLEOTIDE SEQUENCE [LARGE SCALE GENOMIC DNA]</scope>
    <source>
        <strain evidence="1 2">KVB24</strain>
    </source>
</reference>
<evidence type="ECO:0000313" key="2">
    <source>
        <dbReference type="Proteomes" id="UP000681317"/>
    </source>
</evidence>
<gene>
    <name evidence="1" type="ORF">LYSCAS_01930</name>
</gene>
<keyword evidence="2" id="KW-1185">Reference proteome</keyword>
<accession>A0ABN6FQH1</accession>
<dbReference type="Proteomes" id="UP000681317">
    <property type="component" value="Chromosome"/>
</dbReference>
<dbReference type="EMBL" id="AP024545">
    <property type="protein sequence ID" value="BCT91169.1"/>
    <property type="molecule type" value="Genomic_DNA"/>
</dbReference>
<proteinExistence type="predicted"/>
<organism evidence="1 2">
    <name type="scientific">Noviluteimonas caseinilytica</name>
    <dbReference type="NCBI Taxonomy" id="2675101"/>
    <lineage>
        <taxon>Bacteria</taxon>
        <taxon>Pseudomonadati</taxon>
        <taxon>Pseudomonadota</taxon>
        <taxon>Gammaproteobacteria</taxon>
        <taxon>Lysobacterales</taxon>
        <taxon>Lysobacteraceae</taxon>
        <taxon>Noviluteimonas</taxon>
    </lineage>
</organism>
<protein>
    <submittedName>
        <fullName evidence="1">Uncharacterized protein</fullName>
    </submittedName>
</protein>
<name>A0ABN6FQH1_9GAMM</name>
<evidence type="ECO:0000313" key="1">
    <source>
        <dbReference type="EMBL" id="BCT91169.1"/>
    </source>
</evidence>
<dbReference type="RefSeq" id="WP_213435196.1">
    <property type="nucleotide sequence ID" value="NZ_AP024545.1"/>
</dbReference>